<keyword evidence="4 10" id="KW-0812">Transmembrane</keyword>
<evidence type="ECO:0000256" key="8">
    <source>
        <dbReference type="ARBA" id="ARBA00023136"/>
    </source>
</evidence>
<keyword evidence="6 10" id="KW-1133">Transmembrane helix</keyword>
<comment type="subcellular location">
    <subcellularLocation>
        <location evidence="1">Membrane</location>
        <topology evidence="1">Single-pass type IV membrane protein</topology>
    </subcellularLocation>
</comment>
<proteinExistence type="inferred from homology"/>
<evidence type="ECO:0000256" key="2">
    <source>
        <dbReference type="ARBA" id="ARBA00009063"/>
    </source>
</evidence>
<evidence type="ECO:0000256" key="9">
    <source>
        <dbReference type="SAM" id="MobiDB-lite"/>
    </source>
</evidence>
<keyword evidence="13" id="KW-1185">Reference proteome</keyword>
<name>A0ABQ8F4H0_9FUNG</name>
<dbReference type="PANTHER" id="PTHR15959">
    <property type="entry name" value="SYNTAXIN-18"/>
    <property type="match status" value="1"/>
</dbReference>
<comment type="caution">
    <text evidence="12">The sequence shown here is derived from an EMBL/GenBank/DDBJ whole genome shotgun (WGS) entry which is preliminary data.</text>
</comment>
<accession>A0ABQ8F4H0</accession>
<evidence type="ECO:0000256" key="10">
    <source>
        <dbReference type="SAM" id="Phobius"/>
    </source>
</evidence>
<dbReference type="InterPro" id="IPR019529">
    <property type="entry name" value="Syntaxin-18_N"/>
</dbReference>
<reference evidence="12 13" key="1">
    <citation type="submission" date="2021-02" db="EMBL/GenBank/DDBJ databases">
        <title>Variation within the Batrachochytrium salamandrivorans European outbreak.</title>
        <authorList>
            <person name="Kelly M."/>
            <person name="Pasmans F."/>
            <person name="Shea T.P."/>
            <person name="Munoz J.F."/>
            <person name="Carranza S."/>
            <person name="Cuomo C.A."/>
            <person name="Martel A."/>
        </authorList>
    </citation>
    <scope>NUCLEOTIDE SEQUENCE [LARGE SCALE GENOMIC DNA]</scope>
    <source>
        <strain evidence="12 13">AMFP18/2</strain>
    </source>
</reference>
<evidence type="ECO:0000256" key="3">
    <source>
        <dbReference type="ARBA" id="ARBA00022448"/>
    </source>
</evidence>
<keyword evidence="8 10" id="KW-0472">Membrane</keyword>
<dbReference type="PANTHER" id="PTHR15959:SF0">
    <property type="entry name" value="SYNTAXIN-18"/>
    <property type="match status" value="1"/>
</dbReference>
<evidence type="ECO:0000256" key="6">
    <source>
        <dbReference type="ARBA" id="ARBA00022989"/>
    </source>
</evidence>
<evidence type="ECO:0000256" key="1">
    <source>
        <dbReference type="ARBA" id="ARBA00004211"/>
    </source>
</evidence>
<organism evidence="12 13">
    <name type="scientific">Batrachochytrium salamandrivorans</name>
    <dbReference type="NCBI Taxonomy" id="1357716"/>
    <lineage>
        <taxon>Eukaryota</taxon>
        <taxon>Fungi</taxon>
        <taxon>Fungi incertae sedis</taxon>
        <taxon>Chytridiomycota</taxon>
        <taxon>Chytridiomycota incertae sedis</taxon>
        <taxon>Chytridiomycetes</taxon>
        <taxon>Rhizophydiales</taxon>
        <taxon>Rhizophydiales incertae sedis</taxon>
        <taxon>Batrachochytrium</taxon>
    </lineage>
</organism>
<protein>
    <recommendedName>
        <fullName evidence="11">t-SNARE coiled-coil homology domain-containing protein</fullName>
    </recommendedName>
</protein>
<evidence type="ECO:0000313" key="12">
    <source>
        <dbReference type="EMBL" id="KAH6592035.1"/>
    </source>
</evidence>
<feature type="domain" description="T-SNARE coiled-coil homology" evidence="11">
    <location>
        <begin position="337"/>
        <end position="391"/>
    </location>
</feature>
<feature type="compositionally biased region" description="Polar residues" evidence="9">
    <location>
        <begin position="283"/>
        <end position="298"/>
    </location>
</feature>
<keyword evidence="7" id="KW-0175">Coiled coil</keyword>
<dbReference type="SMART" id="SM00397">
    <property type="entry name" value="t_SNARE"/>
    <property type="match status" value="1"/>
</dbReference>
<feature type="region of interest" description="Disordered" evidence="9">
    <location>
        <begin position="273"/>
        <end position="309"/>
    </location>
</feature>
<dbReference type="Gene3D" id="1.20.5.110">
    <property type="match status" value="1"/>
</dbReference>
<dbReference type="InterPro" id="IPR000727">
    <property type="entry name" value="T_SNARE_dom"/>
</dbReference>
<sequence>MTDRTVQFAELVRTFQKQLPSSAGSGSHILRSLRPRQTRDPFIQEADKIAIYIARLHTYLLQIRRSYLGLGNDPLDNQPSGSGASECGLQNMLPTATPHDISLMSGEQRDILDMQIQAVIRGCLEMIQTLARLVVSPPSVPQAKGMMRGMLATPLQPLTNTHVKTMRESVVWILEHRLMAVSNIQRNMQEYRHECTIRRQENLQHKNLGDLKLISRKVSEKTSPASATERLSPLRKFTTNTVKSHLATVIPGAFRNRTKNESVDGTPAFLSETKSKTDEMPHSPTQLHNNKETTNTSYGLSTPDGDSDDDLDLTPQLQAALESENAAMIHELEGTLDQVRNATQSLNEIAQLQSTLAHHLQAQSETIDTIYDDAWKASETISKGNENLQSAKKYFGGPRYWVLYFMLIASALLLLLDAFS</sequence>
<dbReference type="EMBL" id="JAFCIX010000391">
    <property type="protein sequence ID" value="KAH6592035.1"/>
    <property type="molecule type" value="Genomic_DNA"/>
</dbReference>
<dbReference type="Proteomes" id="UP001648503">
    <property type="component" value="Unassembled WGS sequence"/>
</dbReference>
<dbReference type="SUPFAM" id="SSF58038">
    <property type="entry name" value="SNARE fusion complex"/>
    <property type="match status" value="1"/>
</dbReference>
<keyword evidence="3" id="KW-0813">Transport</keyword>
<evidence type="ECO:0000256" key="4">
    <source>
        <dbReference type="ARBA" id="ARBA00022692"/>
    </source>
</evidence>
<gene>
    <name evidence="12" type="ORF">BASA50_008318</name>
</gene>
<dbReference type="PROSITE" id="PS50192">
    <property type="entry name" value="T_SNARE"/>
    <property type="match status" value="1"/>
</dbReference>
<keyword evidence="5" id="KW-0653">Protein transport</keyword>
<dbReference type="Pfam" id="PF10496">
    <property type="entry name" value="Syntaxin-18_N"/>
    <property type="match status" value="1"/>
</dbReference>
<evidence type="ECO:0000259" key="11">
    <source>
        <dbReference type="PROSITE" id="PS50192"/>
    </source>
</evidence>
<evidence type="ECO:0000256" key="7">
    <source>
        <dbReference type="ARBA" id="ARBA00023054"/>
    </source>
</evidence>
<evidence type="ECO:0000256" key="5">
    <source>
        <dbReference type="ARBA" id="ARBA00022927"/>
    </source>
</evidence>
<feature type="transmembrane region" description="Helical" evidence="10">
    <location>
        <begin position="400"/>
        <end position="419"/>
    </location>
</feature>
<comment type="similarity">
    <text evidence="2">Belongs to the syntaxin family.</text>
</comment>
<evidence type="ECO:0000313" key="13">
    <source>
        <dbReference type="Proteomes" id="UP001648503"/>
    </source>
</evidence>